<dbReference type="Pfam" id="PF07690">
    <property type="entry name" value="MFS_1"/>
    <property type="match status" value="1"/>
</dbReference>
<evidence type="ECO:0000313" key="8">
    <source>
        <dbReference type="EMBL" id="PIT49860.1"/>
    </source>
</evidence>
<evidence type="ECO:0000256" key="5">
    <source>
        <dbReference type="ARBA" id="ARBA00023136"/>
    </source>
</evidence>
<dbReference type="InterPro" id="IPR036259">
    <property type="entry name" value="MFS_trans_sf"/>
</dbReference>
<evidence type="ECO:0000313" key="9">
    <source>
        <dbReference type="Proteomes" id="UP000231484"/>
    </source>
</evidence>
<dbReference type="NCBIfam" id="TIGR00901">
    <property type="entry name" value="2A0125"/>
    <property type="match status" value="1"/>
</dbReference>
<dbReference type="GO" id="GO:0016020">
    <property type="term" value="C:membrane"/>
    <property type="evidence" value="ECO:0007669"/>
    <property type="project" value="UniProtKB-SubCell"/>
</dbReference>
<feature type="domain" description="Major facilitator superfamily (MFS) profile" evidence="7">
    <location>
        <begin position="20"/>
        <end position="423"/>
    </location>
</feature>
<feature type="transmembrane region" description="Helical" evidence="6">
    <location>
        <begin position="183"/>
        <end position="201"/>
    </location>
</feature>
<feature type="transmembrane region" description="Helical" evidence="6">
    <location>
        <begin position="276"/>
        <end position="293"/>
    </location>
</feature>
<evidence type="ECO:0000256" key="6">
    <source>
        <dbReference type="SAM" id="Phobius"/>
    </source>
</evidence>
<organism evidence="8 9">
    <name type="scientific">Snodgrassella alvi</name>
    <dbReference type="NCBI Taxonomy" id="1196083"/>
    <lineage>
        <taxon>Bacteria</taxon>
        <taxon>Pseudomonadati</taxon>
        <taxon>Pseudomonadota</taxon>
        <taxon>Betaproteobacteria</taxon>
        <taxon>Neisseriales</taxon>
        <taxon>Neisseriaceae</taxon>
        <taxon>Snodgrassella</taxon>
    </lineage>
</organism>
<dbReference type="PROSITE" id="PS50850">
    <property type="entry name" value="MFS"/>
    <property type="match status" value="1"/>
</dbReference>
<comment type="caution">
    <text evidence="8">The sequence shown here is derived from an EMBL/GenBank/DDBJ whole genome shotgun (WGS) entry which is preliminary data.</text>
</comment>
<feature type="transmembrane region" description="Helical" evidence="6">
    <location>
        <begin position="89"/>
        <end position="107"/>
    </location>
</feature>
<feature type="transmembrane region" description="Helical" evidence="6">
    <location>
        <begin position="51"/>
        <end position="68"/>
    </location>
</feature>
<evidence type="ECO:0000256" key="2">
    <source>
        <dbReference type="ARBA" id="ARBA00022448"/>
    </source>
</evidence>
<dbReference type="InterPro" id="IPR011701">
    <property type="entry name" value="MFS"/>
</dbReference>
<dbReference type="EMBL" id="MEIQ01000045">
    <property type="protein sequence ID" value="PIT49860.1"/>
    <property type="molecule type" value="Genomic_DNA"/>
</dbReference>
<feature type="transmembrane region" description="Helical" evidence="6">
    <location>
        <begin position="158"/>
        <end position="177"/>
    </location>
</feature>
<dbReference type="Gene3D" id="1.20.1250.20">
    <property type="entry name" value="MFS general substrate transporter like domains"/>
    <property type="match status" value="2"/>
</dbReference>
<dbReference type="PANTHER" id="PTHR12778:SF10">
    <property type="entry name" value="MAJOR FACILITATOR SUPERFAMILY DOMAIN-CONTAINING PROTEIN 3"/>
    <property type="match status" value="1"/>
</dbReference>
<dbReference type="InterPro" id="IPR004752">
    <property type="entry name" value="AmpG_permease/AT-1"/>
</dbReference>
<comment type="subcellular location">
    <subcellularLocation>
        <location evidence="1">Membrane</location>
        <topology evidence="1">Multi-pass membrane protein</topology>
    </subcellularLocation>
</comment>
<reference evidence="8 9" key="1">
    <citation type="journal article" date="2017" name="MBio">
        <title>Type VI secretion-mediated competition in the bee gut microbiome.</title>
        <authorList>
            <person name="Steele M.I."/>
            <person name="Kwong W.K."/>
            <person name="Powell J.E."/>
            <person name="Whiteley M."/>
            <person name="Moran N.A."/>
        </authorList>
    </citation>
    <scope>NUCLEOTIDE SEQUENCE [LARGE SCALE GENOMIC DNA]</scope>
    <source>
        <strain evidence="8 9">Occ4-2</strain>
    </source>
</reference>
<keyword evidence="4 6" id="KW-1133">Transmembrane helix</keyword>
<dbReference type="FunFam" id="1.20.1250.20:FF:000613">
    <property type="entry name" value="AmpG protein"/>
    <property type="match status" value="1"/>
</dbReference>
<gene>
    <name evidence="8" type="ORF">BHC48_07775</name>
</gene>
<keyword evidence="5 6" id="KW-0472">Membrane</keyword>
<name>A0A2N9XNF5_9NEIS</name>
<dbReference type="PANTHER" id="PTHR12778">
    <property type="entry name" value="SOLUTE CARRIER FAMILY 33 ACETYL-COA TRANSPORTER -RELATED"/>
    <property type="match status" value="1"/>
</dbReference>
<feature type="transmembrane region" description="Helical" evidence="6">
    <location>
        <begin position="300"/>
        <end position="320"/>
    </location>
</feature>
<evidence type="ECO:0000256" key="3">
    <source>
        <dbReference type="ARBA" id="ARBA00022692"/>
    </source>
</evidence>
<dbReference type="AlphaFoldDB" id="A0A2N9XNF5"/>
<keyword evidence="2" id="KW-0813">Transport</keyword>
<evidence type="ECO:0000256" key="4">
    <source>
        <dbReference type="ARBA" id="ARBA00022989"/>
    </source>
</evidence>
<evidence type="ECO:0000256" key="1">
    <source>
        <dbReference type="ARBA" id="ARBA00004141"/>
    </source>
</evidence>
<feature type="transmembrane region" description="Helical" evidence="6">
    <location>
        <begin position="332"/>
        <end position="358"/>
    </location>
</feature>
<feature type="transmembrane region" description="Helical" evidence="6">
    <location>
        <begin position="394"/>
        <end position="416"/>
    </location>
</feature>
<feature type="transmembrane region" description="Helical" evidence="6">
    <location>
        <begin position="234"/>
        <end position="256"/>
    </location>
</feature>
<proteinExistence type="predicted"/>
<protein>
    <submittedName>
        <fullName evidence="8">AmpG family muropeptide MFS transporter</fullName>
    </submittedName>
</protein>
<dbReference type="Proteomes" id="UP000231484">
    <property type="component" value="Unassembled WGS sequence"/>
</dbReference>
<feature type="transmembrane region" description="Helical" evidence="6">
    <location>
        <begin position="370"/>
        <end position="388"/>
    </location>
</feature>
<sequence>MTQNNTQLTTPLWHKIFSRHMLICVFTGFSSGLPLYFLINLVPAWLRNEGVDLTTIGLFSIVGLPFTWKFLWSPLMDAVYFPWLGRRRSWMFITQVALLLALLGYMVLNPQQNMTAIKILSLFVAFFAASQDIVLDAFRREILQDNELGLGNAIHVNAYRIAALVPGSLALILADIYPWPTVFAITALFMLPGMLVTLFLAHEPKLPVMTSKSFKQTVIDPFEEFFARKGVKSALLVLFFIFLYKLGDSMATALATPFYLDMGFSKKDIGLIAKNAGLWPTIIAGILGGIWMIKLGINRALWLFGLVQVFSILGFAWLASQGPFTVIGTKQLLILAAVIGFEAVGVGLGTAAFVAYMARETNPAFTATQLALFTSLAAVPRTLINATTGYLVNWLGYVSFFWLCFFLALPGMLLLVKVAPWNKRLINV</sequence>
<dbReference type="CDD" id="cd17486">
    <property type="entry name" value="MFS_AmpG_like"/>
    <property type="match status" value="1"/>
</dbReference>
<dbReference type="SUPFAM" id="SSF103473">
    <property type="entry name" value="MFS general substrate transporter"/>
    <property type="match status" value="1"/>
</dbReference>
<feature type="transmembrane region" description="Helical" evidence="6">
    <location>
        <begin position="119"/>
        <end position="138"/>
    </location>
</feature>
<keyword evidence="3 6" id="KW-0812">Transmembrane</keyword>
<dbReference type="GO" id="GO:0022857">
    <property type="term" value="F:transmembrane transporter activity"/>
    <property type="evidence" value="ECO:0007669"/>
    <property type="project" value="InterPro"/>
</dbReference>
<evidence type="ECO:0000259" key="7">
    <source>
        <dbReference type="PROSITE" id="PS50850"/>
    </source>
</evidence>
<dbReference type="InterPro" id="IPR020846">
    <property type="entry name" value="MFS_dom"/>
</dbReference>
<feature type="transmembrane region" description="Helical" evidence="6">
    <location>
        <begin position="21"/>
        <end position="39"/>
    </location>
</feature>
<accession>A0A2N9XNF5</accession>